<evidence type="ECO:0000313" key="1">
    <source>
        <dbReference type="EMBL" id="CEG39404.1"/>
    </source>
</evidence>
<dbReference type="Proteomes" id="UP000054928">
    <property type="component" value="Unassembled WGS sequence"/>
</dbReference>
<proteinExistence type="predicted"/>
<dbReference type="GeneID" id="36404708"/>
<organism evidence="1 2">
    <name type="scientific">Plasmopara halstedii</name>
    <name type="common">Downy mildew of sunflower</name>
    <dbReference type="NCBI Taxonomy" id="4781"/>
    <lineage>
        <taxon>Eukaryota</taxon>
        <taxon>Sar</taxon>
        <taxon>Stramenopiles</taxon>
        <taxon>Oomycota</taxon>
        <taxon>Peronosporomycetes</taxon>
        <taxon>Peronosporales</taxon>
        <taxon>Peronosporaceae</taxon>
        <taxon>Plasmopara</taxon>
    </lineage>
</organism>
<dbReference type="AlphaFoldDB" id="A0A0P1AFC6"/>
<evidence type="ECO:0000313" key="2">
    <source>
        <dbReference type="Proteomes" id="UP000054928"/>
    </source>
</evidence>
<protein>
    <submittedName>
        <fullName evidence="1">Uncharacterized protein</fullName>
    </submittedName>
</protein>
<keyword evidence="2" id="KW-1185">Reference proteome</keyword>
<dbReference type="RefSeq" id="XP_024575773.1">
    <property type="nucleotide sequence ID" value="XM_024724947.1"/>
</dbReference>
<reference evidence="2" key="1">
    <citation type="submission" date="2014-09" db="EMBL/GenBank/DDBJ databases">
        <authorList>
            <person name="Sharma Rahul"/>
            <person name="Thines Marco"/>
        </authorList>
    </citation>
    <scope>NUCLEOTIDE SEQUENCE [LARGE SCALE GENOMIC DNA]</scope>
</reference>
<accession>A0A0P1AFC6</accession>
<dbReference type="EMBL" id="CCYD01000428">
    <property type="protein sequence ID" value="CEG39404.1"/>
    <property type="molecule type" value="Genomic_DNA"/>
</dbReference>
<sequence>MGTSFVKSYVPEFSIVTCRKGGDARPVAISVNTYLIQLIQHQRNKYLPFRKILHHKESRDKVQNHLILLETLVSIRH</sequence>
<name>A0A0P1AFC6_PLAHL</name>